<dbReference type="InterPro" id="IPR012677">
    <property type="entry name" value="Nucleotide-bd_a/b_plait_sf"/>
</dbReference>
<dbReference type="Pfam" id="PF00076">
    <property type="entry name" value="RRM_1"/>
    <property type="match status" value="1"/>
</dbReference>
<proteinExistence type="inferred from homology"/>
<comment type="subcellular location">
    <subcellularLocation>
        <location evidence="5">Cytoplasm</location>
    </subcellularLocation>
</comment>
<dbReference type="GO" id="GO:0003723">
    <property type="term" value="F:RNA binding"/>
    <property type="evidence" value="ECO:0007669"/>
    <property type="project" value="UniProtKB-UniRule"/>
</dbReference>
<dbReference type="SMART" id="SM00360">
    <property type="entry name" value="RRM"/>
    <property type="match status" value="1"/>
</dbReference>
<sequence length="624" mass="72637">MWEFHKDVYTLFVDFKKAYDSIHRESLINILRKFKFPKKLVNLVEASINGTKIKVKLANTLSQPVEVVTGLRQGDALSPVLFNLVLGKIVREINLCEGVELGRSTINILVYADDISLLGRSRDDNKNVGEMGIRYKNNSLKWKNTNLKEWTNSNTFKRKGSIITQDNDIKTEISMRLQSANKCFFGLSKIFRSRAISKNLKVRMYLTLLRPIVLYGAETWPLRKTEERRIAVFERKVLRRIYGAYFDVLTNEWRKLHNEELQSLFQRPDILKEIKKRRLVWAGHAWRKHDSLIRRVIEKNPVGRRPLGRPRLRWEDCVRRDTETVEPECHWQEVAEDRDRWQYVYLEDLIKGSWADEVENHIEKTTLPETKTEHIGNTKIITEYRWNKDNKKEKVVRMYKIEKRFVSKTVAERKTWLKFGDSRNDKPGPNIATTIPAEEILMQFLSGKDGENVEENILDRLKSTNMNIKCRTCGGEHWSFSCHLRDTGLIVEDKKLVQEKVAEPEKNTSTNRPYIPPSAREGAMDVAGKRDPYARTYDDVPAIRIENLSESTSETDLNELVSQFGPIARIFLASNKVTGECRGYAFVNFKSKMDAEKAIKSLHGYGYDHLILNVDWSTNSYKNA</sequence>
<evidence type="ECO:0000256" key="4">
    <source>
        <dbReference type="ARBA" id="ARBA00022917"/>
    </source>
</evidence>
<dbReference type="PANTHER" id="PTHR47027:SF20">
    <property type="entry name" value="REVERSE TRANSCRIPTASE-LIKE PROTEIN WITH RNA-DIRECTED DNA POLYMERASE DOMAIN"/>
    <property type="match status" value="1"/>
</dbReference>
<feature type="domain" description="RRM" evidence="8">
    <location>
        <begin position="541"/>
        <end position="619"/>
    </location>
</feature>
<dbReference type="InterPro" id="IPR034240">
    <property type="entry name" value="eIF3G_RRM"/>
</dbReference>
<dbReference type="GO" id="GO:0005852">
    <property type="term" value="C:eukaryotic translation initiation factor 3 complex"/>
    <property type="evidence" value="ECO:0007669"/>
    <property type="project" value="UniProtKB-UniRule"/>
</dbReference>
<dbReference type="InterPro" id="IPR000504">
    <property type="entry name" value="RRM_dom"/>
</dbReference>
<evidence type="ECO:0000256" key="6">
    <source>
        <dbReference type="PROSITE-ProRule" id="PRU00176"/>
    </source>
</evidence>
<organism evidence="10 11">
    <name type="scientific">Cinara cedri</name>
    <dbReference type="NCBI Taxonomy" id="506608"/>
    <lineage>
        <taxon>Eukaryota</taxon>
        <taxon>Metazoa</taxon>
        <taxon>Ecdysozoa</taxon>
        <taxon>Arthropoda</taxon>
        <taxon>Hexapoda</taxon>
        <taxon>Insecta</taxon>
        <taxon>Pterygota</taxon>
        <taxon>Neoptera</taxon>
        <taxon>Paraneoptera</taxon>
        <taxon>Hemiptera</taxon>
        <taxon>Sternorrhyncha</taxon>
        <taxon>Aphidomorpha</taxon>
        <taxon>Aphidoidea</taxon>
        <taxon>Aphididae</taxon>
        <taxon>Lachninae</taxon>
        <taxon>Cinara</taxon>
    </lineage>
</organism>
<dbReference type="PROSITE" id="PS50102">
    <property type="entry name" value="RRM"/>
    <property type="match status" value="1"/>
</dbReference>
<evidence type="ECO:0000313" key="11">
    <source>
        <dbReference type="Proteomes" id="UP000325440"/>
    </source>
</evidence>
<dbReference type="SUPFAM" id="SSF54928">
    <property type="entry name" value="RNA-binding domain, RBD"/>
    <property type="match status" value="1"/>
</dbReference>
<feature type="region of interest" description="Disordered" evidence="7">
    <location>
        <begin position="501"/>
        <end position="523"/>
    </location>
</feature>
<feature type="domain" description="Reverse transcriptase" evidence="9">
    <location>
        <begin position="1"/>
        <end position="189"/>
    </location>
</feature>
<dbReference type="SUPFAM" id="SSF56672">
    <property type="entry name" value="DNA/RNA polymerases"/>
    <property type="match status" value="1"/>
</dbReference>
<comment type="subunit">
    <text evidence="5">Component of the eukaryotic translation initiation factor 3 (eIF-3) complex.</text>
</comment>
<evidence type="ECO:0000256" key="2">
    <source>
        <dbReference type="ARBA" id="ARBA00022540"/>
    </source>
</evidence>
<keyword evidence="3 6" id="KW-0694">RNA-binding</keyword>
<dbReference type="EMBL" id="CABPRJ010000512">
    <property type="protein sequence ID" value="VVC30294.1"/>
    <property type="molecule type" value="Genomic_DNA"/>
</dbReference>
<dbReference type="PROSITE" id="PS50878">
    <property type="entry name" value="RT_POL"/>
    <property type="match status" value="1"/>
</dbReference>
<dbReference type="PANTHER" id="PTHR47027">
    <property type="entry name" value="REVERSE TRANSCRIPTASE DOMAIN-CONTAINING PROTEIN"/>
    <property type="match status" value="1"/>
</dbReference>
<keyword evidence="2 5" id="KW-0396">Initiation factor</keyword>
<evidence type="ECO:0000259" key="8">
    <source>
        <dbReference type="PROSITE" id="PS50102"/>
    </source>
</evidence>
<dbReference type="OrthoDB" id="639027at2759"/>
<gene>
    <name evidence="10" type="ORF">CINCED_3A000736</name>
</gene>
<dbReference type="InterPro" id="IPR035979">
    <property type="entry name" value="RBD_domain_sf"/>
</dbReference>
<evidence type="ECO:0000256" key="1">
    <source>
        <dbReference type="ARBA" id="ARBA00022490"/>
    </source>
</evidence>
<dbReference type="Gene3D" id="3.30.70.330">
    <property type="match status" value="1"/>
</dbReference>
<comment type="function">
    <text evidence="5">RNA-binding component of the eukaryotic translation initiation factor 3 (eIF-3) complex, which is involved in protein synthesis of a specialized repertoire of mRNAs and, together with other initiation factors, stimulates binding of mRNA and methionyl-tRNAi to the 40S ribosome. The eIF-3 complex specifically targets and initiates translation of a subset of mRNAs involved in cell proliferation. This subunit can bind 18S rRNA.</text>
</comment>
<dbReference type="InterPro" id="IPR017334">
    <property type="entry name" value="eIF3_g"/>
</dbReference>
<evidence type="ECO:0000256" key="5">
    <source>
        <dbReference type="HAMAP-Rule" id="MF_03006"/>
    </source>
</evidence>
<evidence type="ECO:0000313" key="10">
    <source>
        <dbReference type="EMBL" id="VVC30294.1"/>
    </source>
</evidence>
<evidence type="ECO:0000256" key="3">
    <source>
        <dbReference type="ARBA" id="ARBA00022884"/>
    </source>
</evidence>
<dbReference type="GO" id="GO:0003743">
    <property type="term" value="F:translation initiation factor activity"/>
    <property type="evidence" value="ECO:0007669"/>
    <property type="project" value="UniProtKB-UniRule"/>
</dbReference>
<evidence type="ECO:0000259" key="9">
    <source>
        <dbReference type="PROSITE" id="PS50878"/>
    </source>
</evidence>
<keyword evidence="4 5" id="KW-0648">Protein biosynthesis</keyword>
<dbReference type="GO" id="GO:0001732">
    <property type="term" value="P:formation of cytoplasmic translation initiation complex"/>
    <property type="evidence" value="ECO:0007669"/>
    <property type="project" value="UniProtKB-UniRule"/>
</dbReference>
<dbReference type="InterPro" id="IPR024675">
    <property type="entry name" value="eIF3g_N"/>
</dbReference>
<dbReference type="CDD" id="cd12408">
    <property type="entry name" value="RRM_eIF3G_like"/>
    <property type="match status" value="1"/>
</dbReference>
<comment type="similarity">
    <text evidence="5">Belongs to the eIF-3 subunit G family.</text>
</comment>
<dbReference type="GO" id="GO:0071897">
    <property type="term" value="P:DNA biosynthetic process"/>
    <property type="evidence" value="ECO:0007669"/>
    <property type="project" value="UniProtKB-ARBA"/>
</dbReference>
<keyword evidence="11" id="KW-1185">Reference proteome</keyword>
<dbReference type="InterPro" id="IPR043502">
    <property type="entry name" value="DNA/RNA_pol_sf"/>
</dbReference>
<accession>A0A5E4MFL3</accession>
<dbReference type="HAMAP" id="MF_03006">
    <property type="entry name" value="eIF3g"/>
    <property type="match status" value="1"/>
</dbReference>
<dbReference type="GO" id="GO:0016282">
    <property type="term" value="C:eukaryotic 43S preinitiation complex"/>
    <property type="evidence" value="ECO:0007669"/>
    <property type="project" value="UniProtKB-UniRule"/>
</dbReference>
<protein>
    <recommendedName>
        <fullName evidence="5">Eukaryotic translation initiation factor 3 subunit G</fullName>
        <shortName evidence="5">eIF3g</shortName>
    </recommendedName>
    <alternativeName>
        <fullName evidence="5">Eukaryotic translation initiation factor 3 RNA-binding subunit</fullName>
        <shortName evidence="5">eIF-3 RNA-binding subunit</shortName>
    </alternativeName>
    <alternativeName>
        <fullName evidence="5">Eukaryotic translation initiation factor 3 subunit 4</fullName>
    </alternativeName>
</protein>
<dbReference type="InterPro" id="IPR000477">
    <property type="entry name" value="RT_dom"/>
</dbReference>
<keyword evidence="1 5" id="KW-0963">Cytoplasm</keyword>
<reference evidence="10 11" key="1">
    <citation type="submission" date="2019-08" db="EMBL/GenBank/DDBJ databases">
        <authorList>
            <person name="Alioto T."/>
            <person name="Alioto T."/>
            <person name="Gomez Garrido J."/>
        </authorList>
    </citation>
    <scope>NUCLEOTIDE SEQUENCE [LARGE SCALE GENOMIC DNA]</scope>
</reference>
<dbReference type="GO" id="GO:0033290">
    <property type="term" value="C:eukaryotic 48S preinitiation complex"/>
    <property type="evidence" value="ECO:0007669"/>
    <property type="project" value="UniProtKB-UniRule"/>
</dbReference>
<dbReference type="CDD" id="cd12933">
    <property type="entry name" value="eIF3G"/>
    <property type="match status" value="1"/>
</dbReference>
<evidence type="ECO:0000256" key="7">
    <source>
        <dbReference type="SAM" id="MobiDB-lite"/>
    </source>
</evidence>
<dbReference type="Pfam" id="PF12353">
    <property type="entry name" value="eIF3g"/>
    <property type="match status" value="1"/>
</dbReference>
<name>A0A5E4MFL3_9HEMI</name>
<dbReference type="Pfam" id="PF00078">
    <property type="entry name" value="RVT_1"/>
    <property type="match status" value="1"/>
</dbReference>
<dbReference type="AlphaFoldDB" id="A0A5E4MFL3"/>
<dbReference type="Proteomes" id="UP000325440">
    <property type="component" value="Unassembled WGS sequence"/>
</dbReference>